<dbReference type="PANTHER" id="PTHR45947">
    <property type="entry name" value="SULFOQUINOVOSYL TRANSFERASE SQD2"/>
    <property type="match status" value="1"/>
</dbReference>
<dbReference type="InterPro" id="IPR028098">
    <property type="entry name" value="Glyco_trans_4-like_N"/>
</dbReference>
<feature type="compositionally biased region" description="Low complexity" evidence="3">
    <location>
        <begin position="402"/>
        <end position="421"/>
    </location>
</feature>
<sequence>MHLPPTGSRPRVLHVTQPVDGGVARMVTDLTRAQLAAGLRVVVACPGGGLADRLRALGADVRPWPATRAPGPALVPEVRRLRRVVEDVRPDLVHAHSAKAGLAGRLAVRGRIPTVFQPHAWSFEAVGGSAARLALGWERWAGRWTARTVCVSEAERLRGVRAGLRGPWSVIPNGVDLARFRSDAPGCPQHGPAGPRLRHGIAARTPLVVCVGRLCRQKGQDVLLAAWESVLARVPGARLVLVGDGPDHARLAARAPASVLFTGAVADAAAWYRAADLVVLPSRWEGMALAPLEAMACGRPVVVTDVDGAREGLPPALVPHCLVPAEDPAALAGATAALLLDAPLRASLGRRARAHVRSAHDVRHTAAAITTLYADLLPNVHDAPHPTPTPDPVHNTGDRARPTTTPHTATATGTGTGTRHTSPVHAGLDTGGRNDNRVRPTPPPHTGDRIDDGAPHAATPHTGHDTGDRTGDGCVREDVGEGAGAVGRSAVVSIECRESTHP</sequence>
<dbReference type="Proteomes" id="UP001500610">
    <property type="component" value="Unassembled WGS sequence"/>
</dbReference>
<keyword evidence="1" id="KW-0328">Glycosyltransferase</keyword>
<dbReference type="PANTHER" id="PTHR45947:SF3">
    <property type="entry name" value="SULFOQUINOVOSYL TRANSFERASE SQD2"/>
    <property type="match status" value="1"/>
</dbReference>
<dbReference type="Pfam" id="PF13692">
    <property type="entry name" value="Glyco_trans_1_4"/>
    <property type="match status" value="1"/>
</dbReference>
<dbReference type="EMBL" id="BAABIV010000032">
    <property type="protein sequence ID" value="GAA5008598.1"/>
    <property type="molecule type" value="Genomic_DNA"/>
</dbReference>
<evidence type="ECO:0000256" key="3">
    <source>
        <dbReference type="SAM" id="MobiDB-lite"/>
    </source>
</evidence>
<proteinExistence type="predicted"/>
<feature type="compositionally biased region" description="Basic and acidic residues" evidence="3">
    <location>
        <begin position="462"/>
        <end position="479"/>
    </location>
</feature>
<accession>A0ABP9ISR6</accession>
<keyword evidence="6" id="KW-1185">Reference proteome</keyword>
<reference evidence="6" key="1">
    <citation type="journal article" date="2019" name="Int. J. Syst. Evol. Microbiol.">
        <title>The Global Catalogue of Microorganisms (GCM) 10K type strain sequencing project: providing services to taxonomists for standard genome sequencing and annotation.</title>
        <authorList>
            <consortium name="The Broad Institute Genomics Platform"/>
            <consortium name="The Broad Institute Genome Sequencing Center for Infectious Disease"/>
            <person name="Wu L."/>
            <person name="Ma J."/>
        </authorList>
    </citation>
    <scope>NUCLEOTIDE SEQUENCE [LARGE SCALE GENOMIC DNA]</scope>
    <source>
        <strain evidence="6">JCM 17657</strain>
    </source>
</reference>
<evidence type="ECO:0000313" key="5">
    <source>
        <dbReference type="EMBL" id="GAA5008598.1"/>
    </source>
</evidence>
<feature type="region of interest" description="Disordered" evidence="3">
    <location>
        <begin position="380"/>
        <end position="481"/>
    </location>
</feature>
<comment type="caution">
    <text evidence="5">The sequence shown here is derived from an EMBL/GenBank/DDBJ whole genome shotgun (WGS) entry which is preliminary data.</text>
</comment>
<keyword evidence="2" id="KW-0808">Transferase</keyword>
<feature type="domain" description="Glycosyltransferase subfamily 4-like N-terminal" evidence="4">
    <location>
        <begin position="21"/>
        <end position="179"/>
    </location>
</feature>
<dbReference type="Gene3D" id="3.40.50.2000">
    <property type="entry name" value="Glycogen Phosphorylase B"/>
    <property type="match status" value="2"/>
</dbReference>
<dbReference type="Pfam" id="PF13439">
    <property type="entry name" value="Glyco_transf_4"/>
    <property type="match status" value="1"/>
</dbReference>
<evidence type="ECO:0000256" key="2">
    <source>
        <dbReference type="ARBA" id="ARBA00022679"/>
    </source>
</evidence>
<evidence type="ECO:0000313" key="6">
    <source>
        <dbReference type="Proteomes" id="UP001500610"/>
    </source>
</evidence>
<protein>
    <submittedName>
        <fullName evidence="5">Glycosyltransferase</fullName>
    </submittedName>
</protein>
<dbReference type="SUPFAM" id="SSF53756">
    <property type="entry name" value="UDP-Glycosyltransferase/glycogen phosphorylase"/>
    <property type="match status" value="1"/>
</dbReference>
<evidence type="ECO:0000256" key="1">
    <source>
        <dbReference type="ARBA" id="ARBA00022676"/>
    </source>
</evidence>
<name>A0ABP9ISR6_9ACTN</name>
<evidence type="ECO:0000259" key="4">
    <source>
        <dbReference type="Pfam" id="PF13439"/>
    </source>
</evidence>
<organism evidence="5 6">
    <name type="scientific">Streptomyces hyderabadensis</name>
    <dbReference type="NCBI Taxonomy" id="598549"/>
    <lineage>
        <taxon>Bacteria</taxon>
        <taxon>Bacillati</taxon>
        <taxon>Actinomycetota</taxon>
        <taxon>Actinomycetes</taxon>
        <taxon>Kitasatosporales</taxon>
        <taxon>Streptomycetaceae</taxon>
        <taxon>Streptomyces</taxon>
    </lineage>
</organism>
<gene>
    <name evidence="5" type="ORF">GCM10023257_63820</name>
</gene>
<dbReference type="InterPro" id="IPR050194">
    <property type="entry name" value="Glycosyltransferase_grp1"/>
</dbReference>